<dbReference type="Pfam" id="PF00248">
    <property type="entry name" value="Aldo_ket_red"/>
    <property type="match status" value="1"/>
</dbReference>
<dbReference type="InterPro" id="IPR020471">
    <property type="entry name" value="AKR"/>
</dbReference>
<name>A0A4Q2RDT3_9HYPH</name>
<dbReference type="InterPro" id="IPR036812">
    <property type="entry name" value="NAD(P)_OxRdtase_dom_sf"/>
</dbReference>
<dbReference type="OrthoDB" id="9773828at2"/>
<keyword evidence="1" id="KW-0560">Oxidoreductase</keyword>
<reference evidence="3 4" key="1">
    <citation type="submission" date="2018-09" db="EMBL/GenBank/DDBJ databases">
        <authorList>
            <person name="Grouzdev D.S."/>
            <person name="Krutkina M.S."/>
        </authorList>
    </citation>
    <scope>NUCLEOTIDE SEQUENCE [LARGE SCALE GENOMIC DNA]</scope>
    <source>
        <strain evidence="3 4">RmlP001</strain>
    </source>
</reference>
<sequence>MRKRILGRSDIAVAPWCFGGNVFGWTADRDTSFALLDAFVGAGFDFIDTADVYSRWAPGHVGGESETVIGEWLAARGGRDKLVIATKVGMGQPDRAGRLDAAHINASIDASLKRLRTDYVDLYQSHADDPDTPIAETLEAYAGLVKAGKVRIIGASNFTAARLRASLDISAAHRLPRYETLQPEYNLSDRAGFERDLQQFCRAEQLGVIPYFSLAAGFLTGKYRSEADFGKSPRGSGMAKHLNPRGLAILAALDTVSAEHATSLAAVALAWLMAQPSIAAPIASATSLDQFRDIVGAATLRLTADDMAALDAASATPPQASVTA</sequence>
<dbReference type="CDD" id="cd19081">
    <property type="entry name" value="AKR_AKR9C1"/>
    <property type="match status" value="1"/>
</dbReference>
<dbReference type="InterPro" id="IPR023210">
    <property type="entry name" value="NADP_OxRdtase_dom"/>
</dbReference>
<evidence type="ECO:0000313" key="3">
    <source>
        <dbReference type="EMBL" id="RYB05067.1"/>
    </source>
</evidence>
<dbReference type="SUPFAM" id="SSF51430">
    <property type="entry name" value="NAD(P)-linked oxidoreductase"/>
    <property type="match status" value="1"/>
</dbReference>
<protein>
    <submittedName>
        <fullName evidence="3">Aldo/keto reductase</fullName>
    </submittedName>
</protein>
<dbReference type="GO" id="GO:0005829">
    <property type="term" value="C:cytosol"/>
    <property type="evidence" value="ECO:0007669"/>
    <property type="project" value="UniProtKB-ARBA"/>
</dbReference>
<proteinExistence type="predicted"/>
<evidence type="ECO:0000256" key="1">
    <source>
        <dbReference type="ARBA" id="ARBA00023002"/>
    </source>
</evidence>
<dbReference type="FunFam" id="3.20.20.100:FF:000004">
    <property type="entry name" value="Oxidoreductase, aldo/keto reductase"/>
    <property type="match status" value="1"/>
</dbReference>
<organism evidence="3 4">
    <name type="scientific">Lichenibacterium ramalinae</name>
    <dbReference type="NCBI Taxonomy" id="2316527"/>
    <lineage>
        <taxon>Bacteria</taxon>
        <taxon>Pseudomonadati</taxon>
        <taxon>Pseudomonadota</taxon>
        <taxon>Alphaproteobacteria</taxon>
        <taxon>Hyphomicrobiales</taxon>
        <taxon>Lichenihabitantaceae</taxon>
        <taxon>Lichenibacterium</taxon>
    </lineage>
</organism>
<keyword evidence="4" id="KW-1185">Reference proteome</keyword>
<feature type="domain" description="NADP-dependent oxidoreductase" evidence="2">
    <location>
        <begin position="17"/>
        <end position="313"/>
    </location>
</feature>
<comment type="caution">
    <text evidence="3">The sequence shown here is derived from an EMBL/GenBank/DDBJ whole genome shotgun (WGS) entry which is preliminary data.</text>
</comment>
<dbReference type="Gene3D" id="3.20.20.100">
    <property type="entry name" value="NADP-dependent oxidoreductase domain"/>
    <property type="match status" value="1"/>
</dbReference>
<dbReference type="EMBL" id="QYBC01000008">
    <property type="protein sequence ID" value="RYB05067.1"/>
    <property type="molecule type" value="Genomic_DNA"/>
</dbReference>
<dbReference type="InterPro" id="IPR050523">
    <property type="entry name" value="AKR_Detox_Biosynth"/>
</dbReference>
<dbReference type="PANTHER" id="PTHR43364:SF6">
    <property type="entry name" value="OXIDOREDUCTASE-RELATED"/>
    <property type="match status" value="1"/>
</dbReference>
<reference evidence="3 4" key="2">
    <citation type="submission" date="2019-02" db="EMBL/GenBank/DDBJ databases">
        <title>'Lichenibacterium ramalinii' gen. nov. sp. nov., 'Lichenibacterium minor' gen. nov. sp. nov.</title>
        <authorList>
            <person name="Pankratov T."/>
        </authorList>
    </citation>
    <scope>NUCLEOTIDE SEQUENCE [LARGE SCALE GENOMIC DNA]</scope>
    <source>
        <strain evidence="3 4">RmlP001</strain>
    </source>
</reference>
<dbReference type="RefSeq" id="WP_129219306.1">
    <property type="nucleotide sequence ID" value="NZ_QYBC01000008.1"/>
</dbReference>
<accession>A0A4Q2RDT3</accession>
<evidence type="ECO:0000313" key="4">
    <source>
        <dbReference type="Proteomes" id="UP000289411"/>
    </source>
</evidence>
<dbReference type="Proteomes" id="UP000289411">
    <property type="component" value="Unassembled WGS sequence"/>
</dbReference>
<dbReference type="PANTHER" id="PTHR43364">
    <property type="entry name" value="NADH-SPECIFIC METHYLGLYOXAL REDUCTASE-RELATED"/>
    <property type="match status" value="1"/>
</dbReference>
<dbReference type="AlphaFoldDB" id="A0A4Q2RDT3"/>
<dbReference type="GO" id="GO:0016491">
    <property type="term" value="F:oxidoreductase activity"/>
    <property type="evidence" value="ECO:0007669"/>
    <property type="project" value="UniProtKB-KW"/>
</dbReference>
<evidence type="ECO:0000259" key="2">
    <source>
        <dbReference type="Pfam" id="PF00248"/>
    </source>
</evidence>
<dbReference type="PRINTS" id="PR00069">
    <property type="entry name" value="ALDKETRDTASE"/>
</dbReference>
<gene>
    <name evidence="3" type="ORF">D3272_11465</name>
</gene>